<evidence type="ECO:0000256" key="5">
    <source>
        <dbReference type="ARBA" id="ARBA00023251"/>
    </source>
</evidence>
<feature type="domain" description="ABC transmembrane type-2" evidence="7">
    <location>
        <begin position="62"/>
        <end position="289"/>
    </location>
</feature>
<keyword evidence="3 6" id="KW-1133">Transmembrane helix</keyword>
<dbReference type="InterPro" id="IPR047817">
    <property type="entry name" value="ABC2_TM_bact-type"/>
</dbReference>
<keyword evidence="6" id="KW-0813">Transport</keyword>
<comment type="subcellular location">
    <subcellularLocation>
        <location evidence="6">Cell membrane</location>
        <topology evidence="6">Multi-pass membrane protein</topology>
    </subcellularLocation>
    <subcellularLocation>
        <location evidence="1">Membrane</location>
        <topology evidence="1">Multi-pass membrane protein</topology>
    </subcellularLocation>
</comment>
<dbReference type="Pfam" id="PF01061">
    <property type="entry name" value="ABC2_membrane"/>
    <property type="match status" value="1"/>
</dbReference>
<keyword evidence="6" id="KW-1003">Cell membrane</keyword>
<evidence type="ECO:0000313" key="8">
    <source>
        <dbReference type="EMBL" id="GAA1829066.1"/>
    </source>
</evidence>
<evidence type="ECO:0000256" key="3">
    <source>
        <dbReference type="ARBA" id="ARBA00022989"/>
    </source>
</evidence>
<dbReference type="PANTHER" id="PTHR43229">
    <property type="entry name" value="NODULATION PROTEIN J"/>
    <property type="match status" value="1"/>
</dbReference>
<dbReference type="Proteomes" id="UP001500218">
    <property type="component" value="Unassembled WGS sequence"/>
</dbReference>
<dbReference type="InterPro" id="IPR013525">
    <property type="entry name" value="ABC2_TM"/>
</dbReference>
<comment type="caution">
    <text evidence="8">The sequence shown here is derived from an EMBL/GenBank/DDBJ whole genome shotgun (WGS) entry which is preliminary data.</text>
</comment>
<dbReference type="InterPro" id="IPR000412">
    <property type="entry name" value="ABC_2_transport"/>
</dbReference>
<proteinExistence type="inferred from homology"/>
<dbReference type="InterPro" id="IPR051784">
    <property type="entry name" value="Nod_factor_ABC_transporter"/>
</dbReference>
<gene>
    <name evidence="8" type="ORF">GCM10009682_54990</name>
</gene>
<dbReference type="PROSITE" id="PS51012">
    <property type="entry name" value="ABC_TM2"/>
    <property type="match status" value="1"/>
</dbReference>
<feature type="transmembrane region" description="Helical" evidence="6">
    <location>
        <begin position="173"/>
        <end position="194"/>
    </location>
</feature>
<reference evidence="9" key="1">
    <citation type="journal article" date="2019" name="Int. J. Syst. Evol. Microbiol.">
        <title>The Global Catalogue of Microorganisms (GCM) 10K type strain sequencing project: providing services to taxonomists for standard genome sequencing and annotation.</title>
        <authorList>
            <consortium name="The Broad Institute Genomics Platform"/>
            <consortium name="The Broad Institute Genome Sequencing Center for Infectious Disease"/>
            <person name="Wu L."/>
            <person name="Ma J."/>
        </authorList>
    </citation>
    <scope>NUCLEOTIDE SEQUENCE [LARGE SCALE GENOMIC DNA]</scope>
    <source>
        <strain evidence="9">JCM 13250</strain>
    </source>
</reference>
<comment type="similarity">
    <text evidence="6">Belongs to the ABC-2 integral membrane protein family.</text>
</comment>
<evidence type="ECO:0000256" key="1">
    <source>
        <dbReference type="ARBA" id="ARBA00004141"/>
    </source>
</evidence>
<evidence type="ECO:0000256" key="2">
    <source>
        <dbReference type="ARBA" id="ARBA00022692"/>
    </source>
</evidence>
<feature type="transmembrane region" description="Helical" evidence="6">
    <location>
        <begin position="261"/>
        <end position="281"/>
    </location>
</feature>
<keyword evidence="5" id="KW-0046">Antibiotic resistance</keyword>
<name>A0ABP4YT15_9ACTN</name>
<feature type="transmembrane region" description="Helical" evidence="6">
    <location>
        <begin position="93"/>
        <end position="117"/>
    </location>
</feature>
<protein>
    <recommendedName>
        <fullName evidence="6">Transport permease protein</fullName>
    </recommendedName>
</protein>
<feature type="transmembrane region" description="Helical" evidence="6">
    <location>
        <begin position="64"/>
        <end position="87"/>
    </location>
</feature>
<evidence type="ECO:0000256" key="6">
    <source>
        <dbReference type="RuleBase" id="RU361157"/>
    </source>
</evidence>
<keyword evidence="9" id="KW-1185">Reference proteome</keyword>
<evidence type="ECO:0000313" key="9">
    <source>
        <dbReference type="Proteomes" id="UP001500218"/>
    </source>
</evidence>
<sequence>MSERSGGDGMSTATVPAVDYVPSAEVLGTVLAPGNRPPRPNALSASLTFGWRAMLKIKHVPEQLFDVTAFPIIMTLMFTYLFGGALAGSPREYLQYLLPGIMVTSVVMITMYTGVGLNTDIEKGVFDRFRTLPVWRPSALVGMIFGDLLRYVLAALVILTVGLVLGFRPGGGVLGALGGIALLVLFSFAFSWVWTWFGLILRSEKSVMGVSMLVLFPLTFLSNVFVDPTTMPGWLQAFVDVNPITHLVAGVRSIMAGDPDVGAVTILLLESLASVLIFGYLTMRRYNRR</sequence>
<evidence type="ECO:0000256" key="4">
    <source>
        <dbReference type="ARBA" id="ARBA00023136"/>
    </source>
</evidence>
<accession>A0ABP4YT15</accession>
<dbReference type="EMBL" id="BAAALT010000252">
    <property type="protein sequence ID" value="GAA1829066.1"/>
    <property type="molecule type" value="Genomic_DNA"/>
</dbReference>
<dbReference type="PIRSF" id="PIRSF006648">
    <property type="entry name" value="DrrB"/>
    <property type="match status" value="1"/>
</dbReference>
<organism evidence="8 9">
    <name type="scientific">Luedemannella flava</name>
    <dbReference type="NCBI Taxonomy" id="349316"/>
    <lineage>
        <taxon>Bacteria</taxon>
        <taxon>Bacillati</taxon>
        <taxon>Actinomycetota</taxon>
        <taxon>Actinomycetes</taxon>
        <taxon>Micromonosporales</taxon>
        <taxon>Micromonosporaceae</taxon>
        <taxon>Luedemannella</taxon>
    </lineage>
</organism>
<evidence type="ECO:0000259" key="7">
    <source>
        <dbReference type="PROSITE" id="PS51012"/>
    </source>
</evidence>
<keyword evidence="2 6" id="KW-0812">Transmembrane</keyword>
<keyword evidence="4 6" id="KW-0472">Membrane</keyword>
<feature type="transmembrane region" description="Helical" evidence="6">
    <location>
        <begin position="206"/>
        <end position="226"/>
    </location>
</feature>
<dbReference type="PANTHER" id="PTHR43229:SF2">
    <property type="entry name" value="NODULATION PROTEIN J"/>
    <property type="match status" value="1"/>
</dbReference>
<feature type="transmembrane region" description="Helical" evidence="6">
    <location>
        <begin position="138"/>
        <end position="167"/>
    </location>
</feature>